<gene>
    <name evidence="2" type="ORF">V6N11_019046</name>
</gene>
<reference evidence="2 3" key="1">
    <citation type="journal article" date="2024" name="G3 (Bethesda)">
        <title>Genome assembly of Hibiscus sabdariffa L. provides insights into metabolisms of medicinal natural products.</title>
        <authorList>
            <person name="Kim T."/>
        </authorList>
    </citation>
    <scope>NUCLEOTIDE SEQUENCE [LARGE SCALE GENOMIC DNA]</scope>
    <source>
        <strain evidence="2">TK-2024</strain>
        <tissue evidence="2">Old leaves</tissue>
    </source>
</reference>
<comment type="caution">
    <text evidence="2">The sequence shown here is derived from an EMBL/GenBank/DDBJ whole genome shotgun (WGS) entry which is preliminary data.</text>
</comment>
<dbReference type="PANTHER" id="PTHR47723:SF19">
    <property type="entry name" value="POLYNUCLEOTIDYL TRANSFERASE, RIBONUCLEASE H-LIKE SUPERFAMILY PROTEIN"/>
    <property type="match status" value="1"/>
</dbReference>
<dbReference type="Pfam" id="PF13456">
    <property type="entry name" value="RVT_3"/>
    <property type="match status" value="1"/>
</dbReference>
<proteinExistence type="predicted"/>
<keyword evidence="3" id="KW-1185">Reference proteome</keyword>
<feature type="domain" description="RNase H type-1" evidence="1">
    <location>
        <begin position="64"/>
        <end position="101"/>
    </location>
</feature>
<dbReference type="InterPro" id="IPR053151">
    <property type="entry name" value="RNase_H-like"/>
</dbReference>
<name>A0ABR2R1Z0_9ROSI</name>
<accession>A0ABR2R1Z0</accession>
<sequence>MHLTWLAISWEEKCVSKLVGKLLQWGWCKMNTDGSRCIVTGRVSCGGVLKNAKGILPGKMSVGAHSNLIYHINELRYRNWKVTYNHIFREVNDVADELAKMDTSGHVGGNIHRLA</sequence>
<dbReference type="PANTHER" id="PTHR47723">
    <property type="entry name" value="OS05G0353850 PROTEIN"/>
    <property type="match status" value="1"/>
</dbReference>
<protein>
    <recommendedName>
        <fullName evidence="1">RNase H type-1 domain-containing protein</fullName>
    </recommendedName>
</protein>
<dbReference type="InterPro" id="IPR002156">
    <property type="entry name" value="RNaseH_domain"/>
</dbReference>
<evidence type="ECO:0000259" key="1">
    <source>
        <dbReference type="Pfam" id="PF13456"/>
    </source>
</evidence>
<organism evidence="2 3">
    <name type="scientific">Hibiscus sabdariffa</name>
    <name type="common">roselle</name>
    <dbReference type="NCBI Taxonomy" id="183260"/>
    <lineage>
        <taxon>Eukaryota</taxon>
        <taxon>Viridiplantae</taxon>
        <taxon>Streptophyta</taxon>
        <taxon>Embryophyta</taxon>
        <taxon>Tracheophyta</taxon>
        <taxon>Spermatophyta</taxon>
        <taxon>Magnoliopsida</taxon>
        <taxon>eudicotyledons</taxon>
        <taxon>Gunneridae</taxon>
        <taxon>Pentapetalae</taxon>
        <taxon>rosids</taxon>
        <taxon>malvids</taxon>
        <taxon>Malvales</taxon>
        <taxon>Malvaceae</taxon>
        <taxon>Malvoideae</taxon>
        <taxon>Hibiscus</taxon>
    </lineage>
</organism>
<dbReference type="EMBL" id="JBBPBN010000028">
    <property type="protein sequence ID" value="KAK9006712.1"/>
    <property type="molecule type" value="Genomic_DNA"/>
</dbReference>
<evidence type="ECO:0000313" key="3">
    <source>
        <dbReference type="Proteomes" id="UP001396334"/>
    </source>
</evidence>
<dbReference type="Proteomes" id="UP001396334">
    <property type="component" value="Unassembled WGS sequence"/>
</dbReference>
<evidence type="ECO:0000313" key="2">
    <source>
        <dbReference type="EMBL" id="KAK9006712.1"/>
    </source>
</evidence>